<dbReference type="InterPro" id="IPR046362">
    <property type="entry name" value="Zw10/DSL1_C_sf"/>
</dbReference>
<protein>
    <submittedName>
        <fullName evidence="1">CARD domain-containing protein</fullName>
    </submittedName>
</protein>
<dbReference type="AlphaFoldDB" id="A0A0R3SZM6"/>
<name>A0A0R3SZM6_HYMDI</name>
<organism evidence="1">
    <name type="scientific">Hymenolepis diminuta</name>
    <name type="common">Rat tapeworm</name>
    <dbReference type="NCBI Taxonomy" id="6216"/>
    <lineage>
        <taxon>Eukaryota</taxon>
        <taxon>Metazoa</taxon>
        <taxon>Spiralia</taxon>
        <taxon>Lophotrochozoa</taxon>
        <taxon>Platyhelminthes</taxon>
        <taxon>Cestoda</taxon>
        <taxon>Eucestoda</taxon>
        <taxon>Cyclophyllidea</taxon>
        <taxon>Hymenolepididae</taxon>
        <taxon>Hymenolepis</taxon>
    </lineage>
</organism>
<sequence length="76" mass="8664">LLEKRVASWQRFQSLRAILSAASLEEVRSLAIPLDTKSRFVRCHLSRSEEVPRLVRALFRPSNARSTLLKDLAESS</sequence>
<proteinExistence type="predicted"/>
<dbReference type="Gene3D" id="1.10.357.150">
    <property type="match status" value="1"/>
</dbReference>
<accession>A0A0R3SZM6</accession>
<reference evidence="1" key="1">
    <citation type="submission" date="2017-02" db="UniProtKB">
        <authorList>
            <consortium name="WormBaseParasite"/>
        </authorList>
    </citation>
    <scope>IDENTIFICATION</scope>
</reference>
<dbReference type="WBParaSite" id="HDID_0001122201-mRNA-1">
    <property type="protein sequence ID" value="HDID_0001122201-mRNA-1"/>
    <property type="gene ID" value="HDID_0001122201"/>
</dbReference>
<evidence type="ECO:0000313" key="1">
    <source>
        <dbReference type="WBParaSite" id="HDID_0001122201-mRNA-1"/>
    </source>
</evidence>